<evidence type="ECO:0000256" key="3">
    <source>
        <dbReference type="ARBA" id="ARBA00022801"/>
    </source>
</evidence>
<evidence type="ECO:0000256" key="2">
    <source>
        <dbReference type="ARBA" id="ARBA00022670"/>
    </source>
</evidence>
<dbReference type="Pfam" id="PF18348">
    <property type="entry name" value="SH3_16"/>
    <property type="match status" value="1"/>
</dbReference>
<gene>
    <name evidence="6" type="ordered locus">Cyast_1171</name>
</gene>
<dbReference type="HOGENOM" id="CLU_092338_0_0_3"/>
<dbReference type="AlphaFoldDB" id="K9YM15"/>
<dbReference type="SUPFAM" id="SSF82057">
    <property type="entry name" value="Prokaryotic SH3-related domain"/>
    <property type="match status" value="1"/>
</dbReference>
<keyword evidence="7" id="KW-1185">Reference proteome</keyword>
<dbReference type="SUPFAM" id="SSF54001">
    <property type="entry name" value="Cysteine proteinases"/>
    <property type="match status" value="1"/>
</dbReference>
<dbReference type="KEGG" id="csn:Cyast_1171"/>
<evidence type="ECO:0000313" key="7">
    <source>
        <dbReference type="Proteomes" id="UP000010483"/>
    </source>
</evidence>
<proteinExistence type="inferred from homology"/>
<evidence type="ECO:0000313" key="6">
    <source>
        <dbReference type="EMBL" id="AFZ47138.1"/>
    </source>
</evidence>
<reference evidence="7" key="1">
    <citation type="journal article" date="2013" name="Proc. Natl. Acad. Sci. U.S.A.">
        <title>Improving the coverage of the cyanobacterial phylum using diversity-driven genome sequencing.</title>
        <authorList>
            <person name="Shih P.M."/>
            <person name="Wu D."/>
            <person name="Latifi A."/>
            <person name="Axen S.D."/>
            <person name="Fewer D.P."/>
            <person name="Talla E."/>
            <person name="Calteau A."/>
            <person name="Cai F."/>
            <person name="Tandeau de Marsac N."/>
            <person name="Rippka R."/>
            <person name="Herdman M."/>
            <person name="Sivonen K."/>
            <person name="Coursin T."/>
            <person name="Laurent T."/>
            <person name="Goodwin L."/>
            <person name="Nolan M."/>
            <person name="Davenport K.W."/>
            <person name="Han C.S."/>
            <person name="Rubin E.M."/>
            <person name="Eisen J.A."/>
            <person name="Woyke T."/>
            <person name="Gugger M."/>
            <person name="Kerfeld C.A."/>
        </authorList>
    </citation>
    <scope>NUCLEOTIDE SEQUENCE [LARGE SCALE GENOMIC DNA]</scope>
    <source>
        <strain evidence="7">ATCC 29140 / PCC 7202</strain>
    </source>
</reference>
<dbReference type="BioCyc" id="CSTA292563:G1353-1179-MONOMER"/>
<dbReference type="Gene3D" id="2.30.30.40">
    <property type="entry name" value="SH3 Domains"/>
    <property type="match status" value="1"/>
</dbReference>
<evidence type="ECO:0000256" key="4">
    <source>
        <dbReference type="ARBA" id="ARBA00022807"/>
    </source>
</evidence>
<evidence type="ECO:0000259" key="5">
    <source>
        <dbReference type="PROSITE" id="PS51935"/>
    </source>
</evidence>
<accession>K9YM15</accession>
<keyword evidence="2" id="KW-0645">Protease</keyword>
<dbReference type="eggNOG" id="COG0791">
    <property type="taxonomic scope" value="Bacteria"/>
</dbReference>
<keyword evidence="3" id="KW-0378">Hydrolase</keyword>
<dbReference type="GO" id="GO:0006508">
    <property type="term" value="P:proteolysis"/>
    <property type="evidence" value="ECO:0007669"/>
    <property type="project" value="UniProtKB-KW"/>
</dbReference>
<organism evidence="6 7">
    <name type="scientific">Cyanobacterium stanieri (strain ATCC 29140 / PCC 7202)</name>
    <dbReference type="NCBI Taxonomy" id="292563"/>
    <lineage>
        <taxon>Bacteria</taxon>
        <taxon>Bacillati</taxon>
        <taxon>Cyanobacteriota</taxon>
        <taxon>Cyanophyceae</taxon>
        <taxon>Oscillatoriophycideae</taxon>
        <taxon>Chroococcales</taxon>
        <taxon>Geminocystaceae</taxon>
        <taxon>Cyanobacterium</taxon>
    </lineage>
</organism>
<dbReference type="Pfam" id="PF00877">
    <property type="entry name" value="NLPC_P60"/>
    <property type="match status" value="1"/>
</dbReference>
<dbReference type="PANTHER" id="PTHR47053">
    <property type="entry name" value="MUREIN DD-ENDOPEPTIDASE MEPH-RELATED"/>
    <property type="match status" value="1"/>
</dbReference>
<dbReference type="InterPro" id="IPR000064">
    <property type="entry name" value="NLP_P60_dom"/>
</dbReference>
<evidence type="ECO:0000256" key="1">
    <source>
        <dbReference type="ARBA" id="ARBA00007074"/>
    </source>
</evidence>
<name>K9YM15_CYASC</name>
<dbReference type="GO" id="GO:0008234">
    <property type="term" value="F:cysteine-type peptidase activity"/>
    <property type="evidence" value="ECO:0007669"/>
    <property type="project" value="UniProtKB-KW"/>
</dbReference>
<dbReference type="Gene3D" id="3.90.1720.10">
    <property type="entry name" value="endopeptidase domain like (from Nostoc punctiforme)"/>
    <property type="match status" value="1"/>
</dbReference>
<dbReference type="InterPro" id="IPR038765">
    <property type="entry name" value="Papain-like_cys_pep_sf"/>
</dbReference>
<dbReference type="EMBL" id="CP003940">
    <property type="protein sequence ID" value="AFZ47138.1"/>
    <property type="molecule type" value="Genomic_DNA"/>
</dbReference>
<protein>
    <submittedName>
        <fullName evidence="6">NLP/P60 protein</fullName>
    </submittedName>
</protein>
<feature type="domain" description="NlpC/P60" evidence="5">
    <location>
        <begin position="89"/>
        <end position="221"/>
    </location>
</feature>
<dbReference type="PANTHER" id="PTHR47053:SF1">
    <property type="entry name" value="MUREIN DD-ENDOPEPTIDASE MEPH-RELATED"/>
    <property type="match status" value="1"/>
</dbReference>
<comment type="similarity">
    <text evidence="1">Belongs to the peptidase C40 family.</text>
</comment>
<dbReference type="Proteomes" id="UP000010483">
    <property type="component" value="Chromosome"/>
</dbReference>
<dbReference type="InterPro" id="IPR051202">
    <property type="entry name" value="Peptidase_C40"/>
</dbReference>
<dbReference type="PROSITE" id="PS51935">
    <property type="entry name" value="NLPC_P60"/>
    <property type="match status" value="1"/>
</dbReference>
<dbReference type="InterPro" id="IPR041382">
    <property type="entry name" value="SH3_16"/>
</dbReference>
<sequence length="223" mass="25428">MFLPPSKTGEYICSKNIDLFVSVDCQELSTQSAKGRYLKPISDTPKHGALEVCLCEDNYQGWLPLSSLEYLQPAENGYQKETVFREYISQKIPAIIDFCLQAHQVPNYYLWGGTVAPNYDCSGLMQSAFASQGVWLPRDSYQQEDFCQKIMREELEKGDLIFFGVKKVTHVALYLGNNRYIHSSGKDMGNNGIGINQLTDDLDQVSRNYYQQLWSYGRVIQSL</sequence>
<keyword evidence="4" id="KW-0788">Thiol protease</keyword>
<dbReference type="PATRIC" id="fig|292563.3.peg.1228"/>
<dbReference type="STRING" id="292563.Cyast_1171"/>